<evidence type="ECO:0000259" key="8">
    <source>
        <dbReference type="Pfam" id="PF00441"/>
    </source>
</evidence>
<keyword evidence="6 7" id="KW-0560">Oxidoreductase</keyword>
<dbReference type="InterPro" id="IPR006091">
    <property type="entry name" value="Acyl-CoA_Oxase/DH_mid-dom"/>
</dbReference>
<organism evidence="11 12">
    <name type="scientific">Sinimarinibacterium thermocellulolyticum</name>
    <dbReference type="NCBI Taxonomy" id="3170016"/>
    <lineage>
        <taxon>Bacteria</taxon>
        <taxon>Pseudomonadati</taxon>
        <taxon>Pseudomonadota</taxon>
        <taxon>Gammaproteobacteria</taxon>
        <taxon>Nevskiales</taxon>
        <taxon>Nevskiaceae</taxon>
        <taxon>Sinimarinibacterium</taxon>
    </lineage>
</organism>
<dbReference type="EMBL" id="JBEPIJ010000043">
    <property type="protein sequence ID" value="MES0875441.1"/>
    <property type="molecule type" value="Genomic_DNA"/>
</dbReference>
<evidence type="ECO:0000256" key="5">
    <source>
        <dbReference type="ARBA" id="ARBA00022827"/>
    </source>
</evidence>
<accession>A0ABV2AER9</accession>
<sequence length="384" mass="41963">FSLTPRMQELQARTRQFIAEQVIPLENDPLQGAHRPEEALRAELVARARKAGLLTPHASTELGGLGLNHAEKAIVFEEAGYSPLGPVALNIHAPDEGNIHLLEAVATPAQKARWLQPMVEGRTRSCFAMTEPSPGAGSDPSMLQTTAVRDGDSYVINGRKWFITGAEGASFAIIMARLDDRATMFLADMNQPGIVLERMMDSLDACFTGGHGVLRFDNLRVSATDILGEPGQGFRYAQVRLAPARLTHCMRWLGQARRAHDLALDYARKREAFGKPLGQHQGVGFMLADNAMDLHGARLAIWHTAWVLDQGGKGNVESSMCKVMVSEAVWRVVDRCVQVLGGQGVTGESLVMRIFKDVRAFRIYDGPSEVHRHSLAGKLLAGKA</sequence>
<dbReference type="PROSITE" id="PS00073">
    <property type="entry name" value="ACYL_COA_DH_2"/>
    <property type="match status" value="1"/>
</dbReference>
<dbReference type="InterPro" id="IPR009100">
    <property type="entry name" value="AcylCoA_DH/oxidase_NM_dom_sf"/>
</dbReference>
<evidence type="ECO:0000259" key="9">
    <source>
        <dbReference type="Pfam" id="PF02770"/>
    </source>
</evidence>
<evidence type="ECO:0000259" key="10">
    <source>
        <dbReference type="Pfam" id="PF02771"/>
    </source>
</evidence>
<protein>
    <submittedName>
        <fullName evidence="11">Acyl-CoA dehydrogenase family protein</fullName>
    </submittedName>
</protein>
<comment type="cofactor">
    <cofactor evidence="1 7">
        <name>FAD</name>
        <dbReference type="ChEBI" id="CHEBI:57692"/>
    </cofactor>
</comment>
<evidence type="ECO:0000256" key="1">
    <source>
        <dbReference type="ARBA" id="ARBA00001974"/>
    </source>
</evidence>
<dbReference type="SUPFAM" id="SSF56645">
    <property type="entry name" value="Acyl-CoA dehydrogenase NM domain-like"/>
    <property type="match status" value="1"/>
</dbReference>
<dbReference type="PANTHER" id="PTHR48083:SF13">
    <property type="entry name" value="ACYL-COA DEHYDROGENASE FAMILY MEMBER 11"/>
    <property type="match status" value="1"/>
</dbReference>
<evidence type="ECO:0000256" key="4">
    <source>
        <dbReference type="ARBA" id="ARBA00022630"/>
    </source>
</evidence>
<dbReference type="Proteomes" id="UP001465331">
    <property type="component" value="Unassembled WGS sequence"/>
</dbReference>
<dbReference type="Gene3D" id="1.20.140.10">
    <property type="entry name" value="Butyryl-CoA Dehydrogenase, subunit A, domain 3"/>
    <property type="match status" value="1"/>
</dbReference>
<dbReference type="InterPro" id="IPR050741">
    <property type="entry name" value="Acyl-CoA_dehydrogenase"/>
</dbReference>
<dbReference type="SUPFAM" id="SSF47203">
    <property type="entry name" value="Acyl-CoA dehydrogenase C-terminal domain-like"/>
    <property type="match status" value="1"/>
</dbReference>
<dbReference type="Pfam" id="PF02771">
    <property type="entry name" value="Acyl-CoA_dh_N"/>
    <property type="match status" value="1"/>
</dbReference>
<dbReference type="InterPro" id="IPR006089">
    <property type="entry name" value="Acyl-CoA_DH_CS"/>
</dbReference>
<evidence type="ECO:0000256" key="6">
    <source>
        <dbReference type="ARBA" id="ARBA00023002"/>
    </source>
</evidence>
<name>A0ABV2AER9_9GAMM</name>
<feature type="domain" description="Acyl-CoA dehydrogenase/oxidase N-terminal" evidence="10">
    <location>
        <begin position="5"/>
        <end position="121"/>
    </location>
</feature>
<feature type="domain" description="Acyl-CoA oxidase/dehydrogenase middle" evidence="9">
    <location>
        <begin position="126"/>
        <end position="204"/>
    </location>
</feature>
<dbReference type="PANTHER" id="PTHR48083">
    <property type="entry name" value="MEDIUM-CHAIN SPECIFIC ACYL-COA DEHYDROGENASE, MITOCHONDRIAL-RELATED"/>
    <property type="match status" value="1"/>
</dbReference>
<dbReference type="Pfam" id="PF00441">
    <property type="entry name" value="Acyl-CoA_dh_1"/>
    <property type="match status" value="1"/>
</dbReference>
<dbReference type="Gene3D" id="2.40.110.10">
    <property type="entry name" value="Butyryl-CoA Dehydrogenase, subunit A, domain 2"/>
    <property type="match status" value="1"/>
</dbReference>
<comment type="subunit">
    <text evidence="3">Homodimer.</text>
</comment>
<dbReference type="Pfam" id="PF02770">
    <property type="entry name" value="Acyl-CoA_dh_M"/>
    <property type="match status" value="1"/>
</dbReference>
<evidence type="ECO:0000256" key="3">
    <source>
        <dbReference type="ARBA" id="ARBA00011738"/>
    </source>
</evidence>
<evidence type="ECO:0000256" key="2">
    <source>
        <dbReference type="ARBA" id="ARBA00009347"/>
    </source>
</evidence>
<comment type="similarity">
    <text evidence="2 7">Belongs to the acyl-CoA dehydrogenase family.</text>
</comment>
<dbReference type="InterPro" id="IPR013786">
    <property type="entry name" value="AcylCoA_DH/ox_N"/>
</dbReference>
<dbReference type="InterPro" id="IPR036250">
    <property type="entry name" value="AcylCo_DH-like_C"/>
</dbReference>
<dbReference type="InterPro" id="IPR037069">
    <property type="entry name" value="AcylCoA_DH/ox_N_sf"/>
</dbReference>
<dbReference type="InterPro" id="IPR009075">
    <property type="entry name" value="AcylCo_DH/oxidase_C"/>
</dbReference>
<proteinExistence type="inferred from homology"/>
<comment type="caution">
    <text evidence="11">The sequence shown here is derived from an EMBL/GenBank/DDBJ whole genome shotgun (WGS) entry which is preliminary data.</text>
</comment>
<keyword evidence="12" id="KW-1185">Reference proteome</keyword>
<feature type="non-terminal residue" evidence="11">
    <location>
        <position position="1"/>
    </location>
</feature>
<keyword evidence="5 7" id="KW-0274">FAD</keyword>
<keyword evidence="4 7" id="KW-0285">Flavoprotein</keyword>
<dbReference type="InterPro" id="IPR046373">
    <property type="entry name" value="Acyl-CoA_Oxase/DH_mid-dom_sf"/>
</dbReference>
<reference evidence="11 12" key="1">
    <citation type="submission" date="2024-06" db="EMBL/GenBank/DDBJ databases">
        <authorList>
            <person name="Li Z."/>
            <person name="Jiang Y."/>
        </authorList>
    </citation>
    <scope>NUCLEOTIDE SEQUENCE [LARGE SCALE GENOMIC DNA]</scope>
    <source>
        <strain evidence="11 12">HSW-8</strain>
    </source>
</reference>
<evidence type="ECO:0000313" key="11">
    <source>
        <dbReference type="EMBL" id="MES0875441.1"/>
    </source>
</evidence>
<evidence type="ECO:0000313" key="12">
    <source>
        <dbReference type="Proteomes" id="UP001465331"/>
    </source>
</evidence>
<dbReference type="Gene3D" id="1.10.540.10">
    <property type="entry name" value="Acyl-CoA dehydrogenase/oxidase, N-terminal domain"/>
    <property type="match status" value="1"/>
</dbReference>
<gene>
    <name evidence="11" type="ORF">ABSH63_15700</name>
</gene>
<feature type="domain" description="Acyl-CoA dehydrogenase/oxidase C-terminal" evidence="8">
    <location>
        <begin position="231"/>
        <end position="378"/>
    </location>
</feature>
<evidence type="ECO:0000256" key="7">
    <source>
        <dbReference type="RuleBase" id="RU362125"/>
    </source>
</evidence>